<reference evidence="2 3" key="1">
    <citation type="journal article" date="2023" name="G3 (Bethesda)">
        <title>A chromosome-level genome assembly of Zasmidium syzygii isolated from banana leaves.</title>
        <authorList>
            <person name="van Westerhoven A.C."/>
            <person name="Mehrabi R."/>
            <person name="Talebi R."/>
            <person name="Steentjes M.B.F."/>
            <person name="Corcolon B."/>
            <person name="Chong P.A."/>
            <person name="Kema G.H.J."/>
            <person name="Seidl M.F."/>
        </authorList>
    </citation>
    <scope>NUCLEOTIDE SEQUENCE [LARGE SCALE GENOMIC DNA]</scope>
    <source>
        <strain evidence="2 3">P124</strain>
    </source>
</reference>
<name>A0ABR0EHF7_ZASCE</name>
<dbReference type="InterPro" id="IPR013022">
    <property type="entry name" value="Xyl_isomerase-like_TIM-brl"/>
</dbReference>
<dbReference type="Proteomes" id="UP001305779">
    <property type="component" value="Unassembled WGS sequence"/>
</dbReference>
<evidence type="ECO:0000259" key="1">
    <source>
        <dbReference type="Pfam" id="PF01261"/>
    </source>
</evidence>
<dbReference type="Gene3D" id="3.20.20.150">
    <property type="entry name" value="Divalent-metal-dependent TIM barrel enzymes"/>
    <property type="match status" value="1"/>
</dbReference>
<sequence>MDKLQLAVPTSSLGKPEGGHTIEAILQAAAAHGIRGIEVCYEGILSHAIRRANSSKTPSEDDMLNAAKDIQQQCQNLGLDIFVLQPFAFYEGLTDPDAHRSAVQRWAHWLELADALKCDIIQMPSNFQLSGTTGNMDRVIADMVEIADMALAVTPPVRIAYEAVAWGTHFDIWEQSWEVAKRVNRPNFGLCLDTYHIAARVWADPETLDGKLANGEQALEESMRRLVKDVDLDKVYMLQLSDAERLSSPLLEGHPLYVQGQKSRMTWSRNARLFPCEEQYGGHLPILQVTKAVVNELGYRSWISMETFSRHLWEKDVELPTKMAKRAAESYSKVWRELEWDKL</sequence>
<dbReference type="PANTHER" id="PTHR12110:SF21">
    <property type="entry name" value="XYLOSE ISOMERASE-LIKE TIM BARREL DOMAIN-CONTAINING PROTEIN"/>
    <property type="match status" value="1"/>
</dbReference>
<feature type="domain" description="Xylose isomerase-like TIM barrel" evidence="1">
    <location>
        <begin position="26"/>
        <end position="319"/>
    </location>
</feature>
<dbReference type="SUPFAM" id="SSF51658">
    <property type="entry name" value="Xylose isomerase-like"/>
    <property type="match status" value="1"/>
</dbReference>
<organism evidence="2 3">
    <name type="scientific">Zasmidium cellare</name>
    <name type="common">Wine cellar mold</name>
    <name type="synonym">Racodium cellare</name>
    <dbReference type="NCBI Taxonomy" id="395010"/>
    <lineage>
        <taxon>Eukaryota</taxon>
        <taxon>Fungi</taxon>
        <taxon>Dikarya</taxon>
        <taxon>Ascomycota</taxon>
        <taxon>Pezizomycotina</taxon>
        <taxon>Dothideomycetes</taxon>
        <taxon>Dothideomycetidae</taxon>
        <taxon>Mycosphaerellales</taxon>
        <taxon>Mycosphaerellaceae</taxon>
        <taxon>Zasmidium</taxon>
    </lineage>
</organism>
<dbReference type="Pfam" id="PF01261">
    <property type="entry name" value="AP_endonuc_2"/>
    <property type="match status" value="1"/>
</dbReference>
<accession>A0ABR0EHF7</accession>
<evidence type="ECO:0000313" key="2">
    <source>
        <dbReference type="EMBL" id="KAK4500580.1"/>
    </source>
</evidence>
<dbReference type="InterPro" id="IPR050312">
    <property type="entry name" value="IolE/XylAMocC-like"/>
</dbReference>
<keyword evidence="3" id="KW-1185">Reference proteome</keyword>
<evidence type="ECO:0000313" key="3">
    <source>
        <dbReference type="Proteomes" id="UP001305779"/>
    </source>
</evidence>
<protein>
    <recommendedName>
        <fullName evidence="1">Xylose isomerase-like TIM barrel domain-containing protein</fullName>
    </recommendedName>
</protein>
<gene>
    <name evidence="2" type="ORF">PRZ48_008769</name>
</gene>
<proteinExistence type="predicted"/>
<dbReference type="InterPro" id="IPR036237">
    <property type="entry name" value="Xyl_isomerase-like_sf"/>
</dbReference>
<comment type="caution">
    <text evidence="2">The sequence shown here is derived from an EMBL/GenBank/DDBJ whole genome shotgun (WGS) entry which is preliminary data.</text>
</comment>
<dbReference type="PANTHER" id="PTHR12110">
    <property type="entry name" value="HYDROXYPYRUVATE ISOMERASE"/>
    <property type="match status" value="1"/>
</dbReference>
<dbReference type="EMBL" id="JAXOVC010000006">
    <property type="protein sequence ID" value="KAK4500580.1"/>
    <property type="molecule type" value="Genomic_DNA"/>
</dbReference>